<feature type="transmembrane region" description="Helical" evidence="12">
    <location>
        <begin position="159"/>
        <end position="180"/>
    </location>
</feature>
<feature type="transmembrane region" description="Helical" evidence="12">
    <location>
        <begin position="265"/>
        <end position="284"/>
    </location>
</feature>
<keyword evidence="4" id="KW-0813">Transport</keyword>
<evidence type="ECO:0000256" key="2">
    <source>
        <dbReference type="ARBA" id="ARBA00007942"/>
    </source>
</evidence>
<feature type="transmembrane region" description="Helical" evidence="12">
    <location>
        <begin position="120"/>
        <end position="139"/>
    </location>
</feature>
<feature type="transmembrane region" description="Helical" evidence="12">
    <location>
        <begin position="90"/>
        <end position="113"/>
    </location>
</feature>
<feature type="transmembrane region" description="Helical" evidence="12">
    <location>
        <begin position="239"/>
        <end position="258"/>
    </location>
</feature>
<evidence type="ECO:0000256" key="7">
    <source>
        <dbReference type="ARBA" id="ARBA00022692"/>
    </source>
</evidence>
<dbReference type="Proteomes" id="UP000249493">
    <property type="component" value="Unassembled WGS sequence"/>
</dbReference>
<dbReference type="PANTHER" id="PTHR32196:SF71">
    <property type="entry name" value="AUTOINDUCER 2 IMPORT SYSTEM PERMEASE PROTEIN LSRD"/>
    <property type="match status" value="1"/>
</dbReference>
<protein>
    <recommendedName>
        <fullName evidence="11">Autoinducer 2 import system permease protein LsrD</fullName>
    </recommendedName>
</protein>
<organism evidence="13 14">
    <name type="scientific">Pseudomonas fluorescens</name>
    <dbReference type="NCBI Taxonomy" id="294"/>
    <lineage>
        <taxon>Bacteria</taxon>
        <taxon>Pseudomonadati</taxon>
        <taxon>Pseudomonadota</taxon>
        <taxon>Gammaproteobacteria</taxon>
        <taxon>Pseudomonadales</taxon>
        <taxon>Pseudomonadaceae</taxon>
        <taxon>Pseudomonas</taxon>
    </lineage>
</organism>
<feature type="transmembrane region" description="Helical" evidence="12">
    <location>
        <begin position="207"/>
        <end position="233"/>
    </location>
</feature>
<evidence type="ECO:0000256" key="8">
    <source>
        <dbReference type="ARBA" id="ARBA00022989"/>
    </source>
</evidence>
<dbReference type="RefSeq" id="WP_111282417.1">
    <property type="nucleotide sequence ID" value="NZ_QLIN01000003.1"/>
</dbReference>
<feature type="transmembrane region" description="Helical" evidence="12">
    <location>
        <begin position="39"/>
        <end position="58"/>
    </location>
</feature>
<evidence type="ECO:0000313" key="13">
    <source>
        <dbReference type="EMBL" id="RAI70866.1"/>
    </source>
</evidence>
<accession>A0A327N9R0</accession>
<dbReference type="PANTHER" id="PTHR32196">
    <property type="entry name" value="ABC TRANSPORTER PERMEASE PROTEIN YPHD-RELATED-RELATED"/>
    <property type="match status" value="1"/>
</dbReference>
<dbReference type="CDD" id="cd06579">
    <property type="entry name" value="TM_PBP1_transp_AraH_like"/>
    <property type="match status" value="1"/>
</dbReference>
<evidence type="ECO:0000256" key="1">
    <source>
        <dbReference type="ARBA" id="ARBA00004429"/>
    </source>
</evidence>
<evidence type="ECO:0000256" key="9">
    <source>
        <dbReference type="ARBA" id="ARBA00023136"/>
    </source>
</evidence>
<evidence type="ECO:0000256" key="5">
    <source>
        <dbReference type="ARBA" id="ARBA00022475"/>
    </source>
</evidence>
<evidence type="ECO:0000256" key="4">
    <source>
        <dbReference type="ARBA" id="ARBA00022448"/>
    </source>
</evidence>
<evidence type="ECO:0000256" key="12">
    <source>
        <dbReference type="SAM" id="Phobius"/>
    </source>
</evidence>
<comment type="similarity">
    <text evidence="2">Belongs to the binding-protein-dependent transport system permease family. AraH/RbsC subfamily.</text>
</comment>
<dbReference type="GO" id="GO:0005886">
    <property type="term" value="C:plasma membrane"/>
    <property type="evidence" value="ECO:0007669"/>
    <property type="project" value="UniProtKB-SubCell"/>
</dbReference>
<evidence type="ECO:0000256" key="11">
    <source>
        <dbReference type="ARBA" id="ARBA00039381"/>
    </source>
</evidence>
<comment type="caution">
    <text evidence="13">The sequence shown here is derived from an EMBL/GenBank/DDBJ whole genome shotgun (WGS) entry which is preliminary data.</text>
</comment>
<name>A0A327N9R0_PSEFL</name>
<evidence type="ECO:0000256" key="10">
    <source>
        <dbReference type="ARBA" id="ARBA00025439"/>
    </source>
</evidence>
<keyword evidence="8 12" id="KW-1133">Transmembrane helix</keyword>
<dbReference type="AlphaFoldDB" id="A0A327N9R0"/>
<gene>
    <name evidence="13" type="ORF">DOZ80_10380</name>
</gene>
<evidence type="ECO:0000313" key="14">
    <source>
        <dbReference type="Proteomes" id="UP000249493"/>
    </source>
</evidence>
<dbReference type="GO" id="GO:0022857">
    <property type="term" value="F:transmembrane transporter activity"/>
    <property type="evidence" value="ECO:0007669"/>
    <property type="project" value="InterPro"/>
</dbReference>
<keyword evidence="7 12" id="KW-0812">Transmembrane</keyword>
<comment type="function">
    <text evidence="10">Part of the ABC transporter complex LsrABCD involved in autoinducer 2 (AI-2) import. Probably responsible for the translocation of the substrate across the membrane.</text>
</comment>
<reference evidence="13 14" key="1">
    <citation type="submission" date="2018-06" db="EMBL/GenBank/DDBJ databases">
        <authorList>
            <person name="Zhirakovskaya E."/>
        </authorList>
    </citation>
    <scope>NUCLEOTIDE SEQUENCE [LARGE SCALE GENOMIC DNA]</scope>
    <source>
        <strain evidence="13 14">LY3</strain>
    </source>
</reference>
<feature type="transmembrane region" description="Helical" evidence="12">
    <location>
        <begin position="65"/>
        <end position="84"/>
    </location>
</feature>
<keyword evidence="5" id="KW-1003">Cell membrane</keyword>
<proteinExistence type="inferred from homology"/>
<dbReference type="Pfam" id="PF02653">
    <property type="entry name" value="BPD_transp_2"/>
    <property type="match status" value="1"/>
</dbReference>
<evidence type="ECO:0000256" key="6">
    <source>
        <dbReference type="ARBA" id="ARBA00022519"/>
    </source>
</evidence>
<keyword evidence="9 12" id="KW-0472">Membrane</keyword>
<comment type="subunit">
    <text evidence="3">The complex is composed of two ATP-binding proteins (LsrA), two transmembrane proteins (LsrC and LsrD) and a solute-binding protein (LsrB).</text>
</comment>
<keyword evidence="6" id="KW-0997">Cell inner membrane</keyword>
<dbReference type="InterPro" id="IPR001851">
    <property type="entry name" value="ABC_transp_permease"/>
</dbReference>
<evidence type="ECO:0000256" key="3">
    <source>
        <dbReference type="ARBA" id="ARBA00011262"/>
    </source>
</evidence>
<dbReference type="EMBL" id="QLIN01000003">
    <property type="protein sequence ID" value="RAI70866.1"/>
    <property type="molecule type" value="Genomic_DNA"/>
</dbReference>
<comment type="subcellular location">
    <subcellularLocation>
        <location evidence="1">Cell inner membrane</location>
        <topology evidence="1">Multi-pass membrane protein</topology>
    </subcellularLocation>
</comment>
<sequence length="318" mass="33300">MSRSEMFFSKEWSALAVVILLGGLWLALTAPAFLTQYNIYVLLRSFCVVLLVAYAQMVTLVVGQINLSVGALGGLVAISVGGMLESWGFPIPVAVIGGMALGALAGMVNGLIIVRTNINAFIITLATASAFTGINYGLTQSEPFYHLPQAFIDFGSGRFFSLPYLLIPPLIIAVILQLFFARSVPGRWLLAVGGNSHAAELSGIPKALVVVLAHTLSGLLAAIAAILAVAQIGSAQPSIGADWLLMSFAAPIIGGVALSGGHISVLATGLAVVLVVLIQNGMVLVEVDPYWVDFLLGALILAAVGMNRYRAVKAQRAR</sequence>
<feature type="transmembrane region" description="Helical" evidence="12">
    <location>
        <begin position="290"/>
        <end position="309"/>
    </location>
</feature>